<accession>A0A6L2K3R8</accession>
<dbReference type="AlphaFoldDB" id="A0A6L2K3R8"/>
<evidence type="ECO:0000313" key="2">
    <source>
        <dbReference type="EMBL" id="GEU42705.1"/>
    </source>
</evidence>
<evidence type="ECO:0000259" key="1">
    <source>
        <dbReference type="Pfam" id="PF25597"/>
    </source>
</evidence>
<feature type="domain" description="Retroviral polymerase SH3-like" evidence="1">
    <location>
        <begin position="38"/>
        <end position="92"/>
    </location>
</feature>
<gene>
    <name evidence="2" type="ORF">Tci_014683</name>
</gene>
<reference evidence="2" key="1">
    <citation type="journal article" date="2019" name="Sci. Rep.">
        <title>Draft genome of Tanacetum cinerariifolium, the natural source of mosquito coil.</title>
        <authorList>
            <person name="Yamashiro T."/>
            <person name="Shiraishi A."/>
            <person name="Satake H."/>
            <person name="Nakayama K."/>
        </authorList>
    </citation>
    <scope>NUCLEOTIDE SEQUENCE</scope>
</reference>
<sequence length="506" mass="59005">MLERNNRTLIEAARTMLNGLVVSKERIPNISYFHVLGCHVFIHNHKDHLEKFDAKVDEGYFLGYSFVSKAFRVFNTRRQKIKETYHVTFNKSIEDIRWSRDQHIKLVNIIGDHGEEPKQVSEALKNQGWVDTMQEELNQFYKNKSQSIQEDLNQQRMNDELIVPRNELFKTMQSFGEMLRQREQVANLSILTPEPSRHFNSICYDDDDDEEITSTLSPSIAITTSFLVLLTIELKDSLIMGDKNLSIILEKESDEVIKSSVESLVPIPSESEDIFDNDSKCDLPFCDDSPYFDVLWGNYEENFKTYLNPLFEFDEEYISSDINPLYNEVLEDIKSKDPYVSNLAEPALLVTSLFDTNKDECFDPRGDIDKIDAFLDIDDGYHDLDGDIIYLKSLIINETIPNIPPEIFLDPNPRNLKDEHDNDYLKSMVKVFDPRIHEKIICLTYVRLPFEDRHYFSLTFVIRIFLPYLTYSMDSFFLLSFGSEDTIFDPEISIFSFYSLEPVVSP</sequence>
<dbReference type="EMBL" id="BKCJ010001605">
    <property type="protein sequence ID" value="GEU42705.1"/>
    <property type="molecule type" value="Genomic_DNA"/>
</dbReference>
<dbReference type="InterPro" id="IPR057670">
    <property type="entry name" value="SH3_retrovirus"/>
</dbReference>
<organism evidence="2">
    <name type="scientific">Tanacetum cinerariifolium</name>
    <name type="common">Dalmatian daisy</name>
    <name type="synonym">Chrysanthemum cinerariifolium</name>
    <dbReference type="NCBI Taxonomy" id="118510"/>
    <lineage>
        <taxon>Eukaryota</taxon>
        <taxon>Viridiplantae</taxon>
        <taxon>Streptophyta</taxon>
        <taxon>Embryophyta</taxon>
        <taxon>Tracheophyta</taxon>
        <taxon>Spermatophyta</taxon>
        <taxon>Magnoliopsida</taxon>
        <taxon>eudicotyledons</taxon>
        <taxon>Gunneridae</taxon>
        <taxon>Pentapetalae</taxon>
        <taxon>asterids</taxon>
        <taxon>campanulids</taxon>
        <taxon>Asterales</taxon>
        <taxon>Asteraceae</taxon>
        <taxon>Asteroideae</taxon>
        <taxon>Anthemideae</taxon>
        <taxon>Anthemidinae</taxon>
        <taxon>Tanacetum</taxon>
    </lineage>
</organism>
<comment type="caution">
    <text evidence="2">The sequence shown here is derived from an EMBL/GenBank/DDBJ whole genome shotgun (WGS) entry which is preliminary data.</text>
</comment>
<name>A0A6L2K3R8_TANCI</name>
<proteinExistence type="predicted"/>
<protein>
    <submittedName>
        <fullName evidence="2">Retrovirus-related Pol polyprotein from transposon TNT 1-94</fullName>
    </submittedName>
</protein>
<dbReference type="Pfam" id="PF25597">
    <property type="entry name" value="SH3_retrovirus"/>
    <property type="match status" value="1"/>
</dbReference>